<evidence type="ECO:0000256" key="1">
    <source>
        <dbReference type="SAM" id="SignalP"/>
    </source>
</evidence>
<dbReference type="Proteomes" id="UP000238774">
    <property type="component" value="Unassembled WGS sequence"/>
</dbReference>
<proteinExistence type="predicted"/>
<organism evidence="2 3">
    <name type="scientific">Veillonella rogosae JCM 15642</name>
    <dbReference type="NCBI Taxonomy" id="1298595"/>
    <lineage>
        <taxon>Bacteria</taxon>
        <taxon>Bacillati</taxon>
        <taxon>Bacillota</taxon>
        <taxon>Negativicutes</taxon>
        <taxon>Veillonellales</taxon>
        <taxon>Veillonellaceae</taxon>
        <taxon>Veillonella</taxon>
    </lineage>
</organism>
<dbReference type="RefSeq" id="WP_105081789.1">
    <property type="nucleotide sequence ID" value="NZ_PPCX01000010.1"/>
</dbReference>
<protein>
    <submittedName>
        <fullName evidence="2">Uncharacterized protein</fullName>
    </submittedName>
</protein>
<evidence type="ECO:0000313" key="2">
    <source>
        <dbReference type="EMBL" id="PQL12199.1"/>
    </source>
</evidence>
<feature type="signal peptide" evidence="1">
    <location>
        <begin position="1"/>
        <end position="21"/>
    </location>
</feature>
<gene>
    <name evidence="2" type="ORF">VRHSUH09_07220</name>
</gene>
<dbReference type="EMBL" id="PPCX01000010">
    <property type="protein sequence ID" value="PQL12199.1"/>
    <property type="molecule type" value="Genomic_DNA"/>
</dbReference>
<comment type="caution">
    <text evidence="2">The sequence shown here is derived from an EMBL/GenBank/DDBJ whole genome shotgun (WGS) entry which is preliminary data.</text>
</comment>
<evidence type="ECO:0000313" key="3">
    <source>
        <dbReference type="Proteomes" id="UP000238774"/>
    </source>
</evidence>
<keyword evidence="3" id="KW-1185">Reference proteome</keyword>
<feature type="chain" id="PRO_5046562148" evidence="1">
    <location>
        <begin position="22"/>
        <end position="199"/>
    </location>
</feature>
<reference evidence="2 3" key="1">
    <citation type="submission" date="2018-01" db="EMBL/GenBank/DDBJ databases">
        <title>Draft genome sequences of clinical isolates and type strains of oral Veillonella including Veillonella infantum sp., nov.</title>
        <authorList>
            <person name="Mashima I."/>
            <person name="Liao Y.-C."/>
            <person name="Sabharwal A."/>
            <person name="Haase E.M."/>
            <person name="Nakazawa F."/>
            <person name="Scannapieco F.A."/>
        </authorList>
    </citation>
    <scope>NUCLEOTIDE SEQUENCE [LARGE SCALE GENOMIC DNA]</scope>
    <source>
        <strain evidence="2 3">JCM 15642</strain>
    </source>
</reference>
<name>A0ABX5BXF9_9FIRM</name>
<sequence length="199" mass="22786">MLHRFLITLGLMLAFTIPAQAITIEELTSQPQFKQVSQFVSDIPNVDERGASYIDVNTVKVIGFEPPIYTIKATVYKAYQWNDEKVITVKDMTFTYDSSNSAASKIYRAQQQGTTKVNTDADANMDMNMNEDMWSNPGIMHDEEEISRFGFDGTPRPIHRGAFARRPVVKDSLNKEFYDIADAVYYEVYKEHFDEVIVN</sequence>
<accession>A0ABX5BXF9</accession>
<keyword evidence="1" id="KW-0732">Signal</keyword>